<dbReference type="PANTHER" id="PTHR14947:SF24">
    <property type="entry name" value="ZINC FINGER PROTEIN 781-RELATED"/>
    <property type="match status" value="1"/>
</dbReference>
<reference evidence="2" key="3">
    <citation type="submission" date="2025-09" db="UniProtKB">
        <authorList>
            <consortium name="Ensembl"/>
        </authorList>
    </citation>
    <scope>IDENTIFICATION</scope>
</reference>
<dbReference type="InterPro" id="IPR001909">
    <property type="entry name" value="KRAB"/>
</dbReference>
<dbReference type="Gene3D" id="6.10.140.140">
    <property type="match status" value="1"/>
</dbReference>
<reference evidence="2" key="2">
    <citation type="submission" date="2025-08" db="UniProtKB">
        <authorList>
            <consortium name="Ensembl"/>
        </authorList>
    </citation>
    <scope>IDENTIFICATION</scope>
</reference>
<dbReference type="Pfam" id="PF01352">
    <property type="entry name" value="KRAB"/>
    <property type="match status" value="1"/>
</dbReference>
<keyword evidence="3" id="KW-1185">Reference proteome</keyword>
<dbReference type="InterPro" id="IPR036051">
    <property type="entry name" value="KRAB_dom_sf"/>
</dbReference>
<gene>
    <name evidence="2" type="primary">LOC115280009</name>
</gene>
<dbReference type="Proteomes" id="UP000472268">
    <property type="component" value="Chromosome 16"/>
</dbReference>
<proteinExistence type="predicted"/>
<accession>A0A673VBE4</accession>
<dbReference type="AlphaFoldDB" id="A0A673VBE4"/>
<dbReference type="SUPFAM" id="SSF109640">
    <property type="entry name" value="KRAB domain (Kruppel-associated box)"/>
    <property type="match status" value="1"/>
</dbReference>
<evidence type="ECO:0000313" key="2">
    <source>
        <dbReference type="Ensembl" id="ENSSSUP00005030972.1"/>
    </source>
</evidence>
<protein>
    <recommendedName>
        <fullName evidence="1">KRAB domain-containing protein</fullName>
    </recommendedName>
</protein>
<dbReference type="GO" id="GO:0006355">
    <property type="term" value="P:regulation of DNA-templated transcription"/>
    <property type="evidence" value="ECO:0007669"/>
    <property type="project" value="InterPro"/>
</dbReference>
<dbReference type="OMA" id="RAPWEMK"/>
<feature type="domain" description="KRAB" evidence="1">
    <location>
        <begin position="14"/>
        <end position="85"/>
    </location>
</feature>
<dbReference type="InterPro" id="IPR039938">
    <property type="entry name" value="Sp4-like"/>
</dbReference>
<dbReference type="PANTHER" id="PTHR14947">
    <property type="entry name" value="ZINC FINGER PROTEIN"/>
    <property type="match status" value="1"/>
</dbReference>
<name>A0A673VBE4_SURSU</name>
<evidence type="ECO:0000259" key="1">
    <source>
        <dbReference type="PROSITE" id="PS50805"/>
    </source>
</evidence>
<dbReference type="SMART" id="SM00349">
    <property type="entry name" value="KRAB"/>
    <property type="match status" value="1"/>
</dbReference>
<reference evidence="2 3" key="1">
    <citation type="submission" date="2019-05" db="EMBL/GenBank/DDBJ databases">
        <title>A Chromosome-scale Meerkat (S. suricatta) Genome Assembly.</title>
        <authorList>
            <person name="Dudchenko O."/>
            <person name="Lieberman Aiden E."/>
            <person name="Tung J."/>
            <person name="Barreiro L.B."/>
            <person name="Clutton-Brock T.H."/>
        </authorList>
    </citation>
    <scope>NUCLEOTIDE SEQUENCE [LARGE SCALE GENOMIC DNA]</scope>
</reference>
<evidence type="ECO:0000313" key="3">
    <source>
        <dbReference type="Proteomes" id="UP000472268"/>
    </source>
</evidence>
<organism evidence="2 3">
    <name type="scientific">Suricata suricatta</name>
    <name type="common">Meerkat</name>
    <dbReference type="NCBI Taxonomy" id="37032"/>
    <lineage>
        <taxon>Eukaryota</taxon>
        <taxon>Metazoa</taxon>
        <taxon>Chordata</taxon>
        <taxon>Craniata</taxon>
        <taxon>Vertebrata</taxon>
        <taxon>Euteleostomi</taxon>
        <taxon>Mammalia</taxon>
        <taxon>Eutheria</taxon>
        <taxon>Laurasiatheria</taxon>
        <taxon>Carnivora</taxon>
        <taxon>Feliformia</taxon>
        <taxon>Herpestidae</taxon>
        <taxon>Suricata</taxon>
    </lineage>
</organism>
<dbReference type="CDD" id="cd07765">
    <property type="entry name" value="KRAB_A-box"/>
    <property type="match status" value="1"/>
</dbReference>
<dbReference type="Ensembl" id="ENSSSUT00005035338.1">
    <property type="protein sequence ID" value="ENSSSUP00005030972.1"/>
    <property type="gene ID" value="ENSSSUG00005019987.1"/>
</dbReference>
<dbReference type="PROSITE" id="PS50805">
    <property type="entry name" value="KRAB"/>
    <property type="match status" value="1"/>
</dbReference>
<sequence>MTVDLVKAASQDLVTFKDVAIDFSQEEWEWLNSAQRNLYKNMMLENYQNLVSLGLCLPKPYVIASLEQGRAPWEMKNEMTGSPELILEKNHMNVKTVGKLSTRASTLFNITEHILQRNSLNVKNVGKPSAETTLFNIKEFLLEKNHINVWSVEKPSANLHTLRSTREFILGRSPMDVRNVGKPSVTAHPLPGIRGVTLAKDPMNALNVRRPSGRTRPLFVTGGITTLVRNPLIASIVGRRSVIT</sequence>